<evidence type="ECO:0000256" key="1">
    <source>
        <dbReference type="ARBA" id="ARBA00022691"/>
    </source>
</evidence>
<dbReference type="InterPro" id="IPR058240">
    <property type="entry name" value="rSAM_sf"/>
</dbReference>
<dbReference type="SFLD" id="SFLDS00029">
    <property type="entry name" value="Radical_SAM"/>
    <property type="match status" value="1"/>
</dbReference>
<evidence type="ECO:0000256" key="4">
    <source>
        <dbReference type="ARBA" id="ARBA00023014"/>
    </source>
</evidence>
<dbReference type="GO" id="GO:0003824">
    <property type="term" value="F:catalytic activity"/>
    <property type="evidence" value="ECO:0007669"/>
    <property type="project" value="InterPro"/>
</dbReference>
<dbReference type="PANTHER" id="PTHR11228">
    <property type="entry name" value="RADICAL SAM DOMAIN PROTEIN"/>
    <property type="match status" value="1"/>
</dbReference>
<reference evidence="6 7" key="1">
    <citation type="submission" date="2018-08" db="EMBL/GenBank/DDBJ databases">
        <title>Actinomadura jelena sp. nov., a novel Actinomycete isolated from soil in Chad.</title>
        <authorList>
            <person name="Shi L."/>
        </authorList>
    </citation>
    <scope>NUCLEOTIDE SEQUENCE [LARGE SCALE GENOMIC DNA]</scope>
    <source>
        <strain evidence="6 7">NEAU-G17</strain>
    </source>
</reference>
<keyword evidence="2" id="KW-0479">Metal-binding</keyword>
<dbReference type="PROSITE" id="PS51918">
    <property type="entry name" value="RADICAL_SAM"/>
    <property type="match status" value="1"/>
</dbReference>
<dbReference type="OrthoDB" id="9782387at2"/>
<keyword evidence="4" id="KW-0411">Iron-sulfur</keyword>
<evidence type="ECO:0000259" key="5">
    <source>
        <dbReference type="PROSITE" id="PS51918"/>
    </source>
</evidence>
<keyword evidence="1" id="KW-0949">S-adenosyl-L-methionine</keyword>
<keyword evidence="3" id="KW-0408">Iron</keyword>
<dbReference type="RefSeq" id="WP_117357735.1">
    <property type="nucleotide sequence ID" value="NZ_QURH01000226.1"/>
</dbReference>
<evidence type="ECO:0000313" key="6">
    <source>
        <dbReference type="EMBL" id="RFU41198.1"/>
    </source>
</evidence>
<comment type="caution">
    <text evidence="6">The sequence shown here is derived from an EMBL/GenBank/DDBJ whole genome shotgun (WGS) entry which is preliminary data.</text>
</comment>
<dbReference type="Proteomes" id="UP000261811">
    <property type="component" value="Unassembled WGS sequence"/>
</dbReference>
<dbReference type="GO" id="GO:0051536">
    <property type="term" value="F:iron-sulfur cluster binding"/>
    <property type="evidence" value="ECO:0007669"/>
    <property type="project" value="UniProtKB-KW"/>
</dbReference>
<evidence type="ECO:0000256" key="2">
    <source>
        <dbReference type="ARBA" id="ARBA00022723"/>
    </source>
</evidence>
<feature type="domain" description="Radical SAM core" evidence="5">
    <location>
        <begin position="76"/>
        <end position="291"/>
    </location>
</feature>
<proteinExistence type="predicted"/>
<dbReference type="InterPro" id="IPR050377">
    <property type="entry name" value="Radical_SAM_PqqE_MftC-like"/>
</dbReference>
<dbReference type="InterPro" id="IPR007197">
    <property type="entry name" value="rSAM"/>
</dbReference>
<keyword evidence="7" id="KW-1185">Reference proteome</keyword>
<gene>
    <name evidence="6" type="ORF">DZF91_13010</name>
</gene>
<dbReference type="GO" id="GO:0046872">
    <property type="term" value="F:metal ion binding"/>
    <property type="evidence" value="ECO:0007669"/>
    <property type="project" value="UniProtKB-KW"/>
</dbReference>
<sequence length="378" mass="41511">MHELIVSPFLNEYYVLRPGHGGGLKIPHRKYAELRGSAAVGEPVPVWLADTARRAWGLDLRGRPSSKALLVRSISAFGFGRASYELNLGCNYDCKMCYLGLKEFKGMEWQDRQAVLHTMRDAGVLWCQLTGGEPMIDRLFAPVYELAWDFGMMIEVLSNGSRLAAPRIMELLTTRRPHKLSLSLYGATADSYDGLTQRRGAFRKFMRGLEAATEAGLPLDLSLIITQDNAHEIDAMRGLADRFGLAYREYSSISPTIYGGAESLPSQSPEYLTDRRPFTGCDAGHTSFHIDPMGQASICKIGREPSIPLPAEGLEGLARLGAIADGLLKRQAGCAGCTLAGRCTTCMPLVTLYRKAKAPLATYCQHKQERSSDVTRAG</sequence>
<organism evidence="6 7">
    <name type="scientific">Actinomadura logoneensis</name>
    <dbReference type="NCBI Taxonomy" id="2293572"/>
    <lineage>
        <taxon>Bacteria</taxon>
        <taxon>Bacillati</taxon>
        <taxon>Actinomycetota</taxon>
        <taxon>Actinomycetes</taxon>
        <taxon>Streptosporangiales</taxon>
        <taxon>Thermomonosporaceae</taxon>
        <taxon>Actinomadura</taxon>
    </lineage>
</organism>
<dbReference type="Pfam" id="PF04055">
    <property type="entry name" value="Radical_SAM"/>
    <property type="match status" value="1"/>
</dbReference>
<dbReference type="AlphaFoldDB" id="A0A372JPE2"/>
<protein>
    <submittedName>
        <fullName evidence="6">Radical SAM protein</fullName>
    </submittedName>
</protein>
<dbReference type="SUPFAM" id="SSF102114">
    <property type="entry name" value="Radical SAM enzymes"/>
    <property type="match status" value="1"/>
</dbReference>
<evidence type="ECO:0000256" key="3">
    <source>
        <dbReference type="ARBA" id="ARBA00023004"/>
    </source>
</evidence>
<accession>A0A372JPE2</accession>
<dbReference type="SFLD" id="SFLDG01067">
    <property type="entry name" value="SPASM/twitch_domain_containing"/>
    <property type="match status" value="1"/>
</dbReference>
<dbReference type="Gene3D" id="3.20.20.70">
    <property type="entry name" value="Aldolase class I"/>
    <property type="match status" value="1"/>
</dbReference>
<name>A0A372JPE2_9ACTN</name>
<evidence type="ECO:0000313" key="7">
    <source>
        <dbReference type="Proteomes" id="UP000261811"/>
    </source>
</evidence>
<dbReference type="InterPro" id="IPR013785">
    <property type="entry name" value="Aldolase_TIM"/>
</dbReference>
<dbReference type="PANTHER" id="PTHR11228:SF7">
    <property type="entry name" value="PQQA PEPTIDE CYCLASE"/>
    <property type="match status" value="1"/>
</dbReference>
<dbReference type="CDD" id="cd01335">
    <property type="entry name" value="Radical_SAM"/>
    <property type="match status" value="1"/>
</dbReference>
<dbReference type="EMBL" id="QURH01000226">
    <property type="protein sequence ID" value="RFU41198.1"/>
    <property type="molecule type" value="Genomic_DNA"/>
</dbReference>